<dbReference type="EMBL" id="AVOT02004918">
    <property type="protein sequence ID" value="MBW0477759.1"/>
    <property type="molecule type" value="Genomic_DNA"/>
</dbReference>
<comment type="caution">
    <text evidence="1">The sequence shown here is derived from an EMBL/GenBank/DDBJ whole genome shotgun (WGS) entry which is preliminary data.</text>
</comment>
<protein>
    <submittedName>
        <fullName evidence="1">Uncharacterized protein</fullName>
    </submittedName>
</protein>
<reference evidence="1" key="1">
    <citation type="submission" date="2021-03" db="EMBL/GenBank/DDBJ databases">
        <title>Draft genome sequence of rust myrtle Austropuccinia psidii MF-1, a brazilian biotype.</title>
        <authorList>
            <person name="Quecine M.C."/>
            <person name="Pachon D.M.R."/>
            <person name="Bonatelli M.L."/>
            <person name="Correr F.H."/>
            <person name="Franceschini L.M."/>
            <person name="Leite T.F."/>
            <person name="Margarido G.R.A."/>
            <person name="Almeida C.A."/>
            <person name="Ferrarezi J.A."/>
            <person name="Labate C.A."/>
        </authorList>
    </citation>
    <scope>NUCLEOTIDE SEQUENCE</scope>
    <source>
        <strain evidence="1">MF-1</strain>
    </source>
</reference>
<dbReference type="Proteomes" id="UP000765509">
    <property type="component" value="Unassembled WGS sequence"/>
</dbReference>
<keyword evidence="2" id="KW-1185">Reference proteome</keyword>
<accession>A0A9Q3GST3</accession>
<gene>
    <name evidence="1" type="ORF">O181_017474</name>
</gene>
<proteinExistence type="predicted"/>
<organism evidence="1 2">
    <name type="scientific">Austropuccinia psidii MF-1</name>
    <dbReference type="NCBI Taxonomy" id="1389203"/>
    <lineage>
        <taxon>Eukaryota</taxon>
        <taxon>Fungi</taxon>
        <taxon>Dikarya</taxon>
        <taxon>Basidiomycota</taxon>
        <taxon>Pucciniomycotina</taxon>
        <taxon>Pucciniomycetes</taxon>
        <taxon>Pucciniales</taxon>
        <taxon>Sphaerophragmiaceae</taxon>
        <taxon>Austropuccinia</taxon>
    </lineage>
</organism>
<evidence type="ECO:0000313" key="2">
    <source>
        <dbReference type="Proteomes" id="UP000765509"/>
    </source>
</evidence>
<name>A0A9Q3GST3_9BASI</name>
<sequence>MRRLPPHNPLIISPLLASESLPNPLRPLACLHACTAPPSPPSPLLMFPWCPQDMPPTLPSTPLRLLPPATYHAYADVLDS</sequence>
<dbReference type="AlphaFoldDB" id="A0A9Q3GST3"/>
<evidence type="ECO:0000313" key="1">
    <source>
        <dbReference type="EMBL" id="MBW0477759.1"/>
    </source>
</evidence>